<evidence type="ECO:0000256" key="1">
    <source>
        <dbReference type="SAM" id="MobiDB-lite"/>
    </source>
</evidence>
<accession>A0A914Q168</accession>
<organism evidence="2 3">
    <name type="scientific">Panagrolaimus davidi</name>
    <dbReference type="NCBI Taxonomy" id="227884"/>
    <lineage>
        <taxon>Eukaryota</taxon>
        <taxon>Metazoa</taxon>
        <taxon>Ecdysozoa</taxon>
        <taxon>Nematoda</taxon>
        <taxon>Chromadorea</taxon>
        <taxon>Rhabditida</taxon>
        <taxon>Tylenchina</taxon>
        <taxon>Panagrolaimomorpha</taxon>
        <taxon>Panagrolaimoidea</taxon>
        <taxon>Panagrolaimidae</taxon>
        <taxon>Panagrolaimus</taxon>
    </lineage>
</organism>
<feature type="region of interest" description="Disordered" evidence="1">
    <location>
        <begin position="271"/>
        <end position="294"/>
    </location>
</feature>
<dbReference type="WBParaSite" id="PDA_v2.g2492.t1">
    <property type="protein sequence ID" value="PDA_v2.g2492.t1"/>
    <property type="gene ID" value="PDA_v2.g2492"/>
</dbReference>
<dbReference type="AlphaFoldDB" id="A0A914Q168"/>
<protein>
    <submittedName>
        <fullName evidence="3">Uncharacterized protein</fullName>
    </submittedName>
</protein>
<dbReference type="Proteomes" id="UP000887578">
    <property type="component" value="Unplaced"/>
</dbReference>
<sequence length="294" mass="33835">MIIYSKRLDAETVTFFRDLLPENIKENVGDYDLRPGAEWDSADIDRSISRCPKKNFYKSFDFFSYKLAISTPGEPNACGEAFSYILTDRSPDIQGVEQPMDAHMDIDADETDENSSPQQKRQRIMEAVDRDVQEIEQLTPSSSINFESDEHRRIHNFYKTLEKNFLNTCESMASQILSNLQQKQDISTCSAAEKNVFPWKDQTHWNEAQKELLRTAFGNKLKLTENQKGWVKIIPTADAANPNFQCKTCFEHYNLNKERYNNNAKKLNDFAQEDGASYPADSTQDKISDPIPEL</sequence>
<keyword evidence="2" id="KW-1185">Reference proteome</keyword>
<reference evidence="3" key="1">
    <citation type="submission" date="2022-11" db="UniProtKB">
        <authorList>
            <consortium name="WormBaseParasite"/>
        </authorList>
    </citation>
    <scope>IDENTIFICATION</scope>
</reference>
<proteinExistence type="predicted"/>
<evidence type="ECO:0000313" key="2">
    <source>
        <dbReference type="Proteomes" id="UP000887578"/>
    </source>
</evidence>
<evidence type="ECO:0000313" key="3">
    <source>
        <dbReference type="WBParaSite" id="PDA_v2.g2492.t1"/>
    </source>
</evidence>
<name>A0A914Q168_9BILA</name>